<organism evidence="2 3">
    <name type="scientific">Agrobacterium genomosp. 13 str. CFBP 6927</name>
    <dbReference type="NCBI Taxonomy" id="1183428"/>
    <lineage>
        <taxon>Bacteria</taxon>
        <taxon>Pseudomonadati</taxon>
        <taxon>Pseudomonadota</taxon>
        <taxon>Alphaproteobacteria</taxon>
        <taxon>Hyphomicrobiales</taxon>
        <taxon>Rhizobiaceae</taxon>
        <taxon>Rhizobium/Agrobacterium group</taxon>
        <taxon>Agrobacterium</taxon>
        <taxon>Agrobacterium tumefaciens complex</taxon>
    </lineage>
</organism>
<comment type="caution">
    <text evidence="2">The sequence shown here is derived from an EMBL/GenBank/DDBJ whole genome shotgun (WGS) entry which is preliminary data.</text>
</comment>
<sequence>MRRLDKGMGLTGKSAWRRRSESASREQKDAPGLNSETVAVLQAIGDRVVPEAIEALQQLVHFGELTGADAADLFDRPDVAFIKAGNRFGDFLALLRQADADRAAVDTRALVVDETEIDQLLDVIGDVRAEVITTRTKLAGRQFGIADVEQQQGLNGVDVIATLTVELILDDIEEAAVETFHQVQRLHVERADGIFMCIGNNGLGLNFAIDHDCLTVLSGGVFVCLPP</sequence>
<name>A0ABM9VBA3_9HYPH</name>
<evidence type="ECO:0000313" key="3">
    <source>
        <dbReference type="Proteomes" id="UP000191812"/>
    </source>
</evidence>
<dbReference type="EMBL" id="FBWH01000008">
    <property type="protein sequence ID" value="CUX10756.1"/>
    <property type="molecule type" value="Genomic_DNA"/>
</dbReference>
<feature type="compositionally biased region" description="Basic and acidic residues" evidence="1">
    <location>
        <begin position="18"/>
        <end position="29"/>
    </location>
</feature>
<gene>
    <name evidence="2" type="ORF">AGR13a_Cc160107</name>
</gene>
<proteinExistence type="predicted"/>
<accession>A0ABM9VBA3</accession>
<protein>
    <submittedName>
        <fullName evidence="2">Uncharacterized protein</fullName>
    </submittedName>
</protein>
<keyword evidence="3" id="KW-1185">Reference proteome</keyword>
<evidence type="ECO:0000313" key="2">
    <source>
        <dbReference type="EMBL" id="CUX10756.1"/>
    </source>
</evidence>
<evidence type="ECO:0000256" key="1">
    <source>
        <dbReference type="SAM" id="MobiDB-lite"/>
    </source>
</evidence>
<reference evidence="2 3" key="1">
    <citation type="submission" date="2016-01" db="EMBL/GenBank/DDBJ databases">
        <authorList>
            <person name="Regsiter A."/>
            <person name="william w."/>
        </authorList>
    </citation>
    <scope>NUCLEOTIDE SEQUENCE [LARGE SCALE GENOMIC DNA]</scope>
    <source>
        <strain evidence="2 3">CFBP 6927</strain>
    </source>
</reference>
<feature type="region of interest" description="Disordered" evidence="1">
    <location>
        <begin position="1"/>
        <end position="32"/>
    </location>
</feature>
<dbReference type="Proteomes" id="UP000191812">
    <property type="component" value="Unassembled WGS sequence"/>
</dbReference>